<protein>
    <recommendedName>
        <fullName evidence="2">Ricin B lectin domain-containing protein</fullName>
    </recommendedName>
</protein>
<gene>
    <name evidence="1" type="ORF">S01H4_25345</name>
</gene>
<name>X1A2Z8_9ZZZZ</name>
<organism evidence="1">
    <name type="scientific">marine sediment metagenome</name>
    <dbReference type="NCBI Taxonomy" id="412755"/>
    <lineage>
        <taxon>unclassified sequences</taxon>
        <taxon>metagenomes</taxon>
        <taxon>ecological metagenomes</taxon>
    </lineage>
</organism>
<feature type="non-terminal residue" evidence="1">
    <location>
        <position position="282"/>
    </location>
</feature>
<feature type="non-terminal residue" evidence="1">
    <location>
        <position position="1"/>
    </location>
</feature>
<accession>X1A2Z8</accession>
<comment type="caution">
    <text evidence="1">The sequence shown here is derived from an EMBL/GenBank/DDBJ whole genome shotgun (WGS) entry which is preliminary data.</text>
</comment>
<dbReference type="EMBL" id="BART01012048">
    <property type="protein sequence ID" value="GAG76440.1"/>
    <property type="molecule type" value="Genomic_DNA"/>
</dbReference>
<evidence type="ECO:0008006" key="2">
    <source>
        <dbReference type="Google" id="ProtNLM"/>
    </source>
</evidence>
<sequence>YKIYVQRIHAAGYPVWTTNGVLIGSGSDHQKNPQLCSDDNKGAIITWWDDDIFAQRINAMGEIQWTPNGVSICTAASRQSFPQICSDGNGGAIIAWQDKRTGYYDIYAQRINSSGDPQWTANGTAICTASDYQRYVDICSDMNGGAIIAWQDESVFGNYDIYIQRINSTGNFQWTLNGIAVCNVNGNQQDVKVCSDGTGGTFVTWIDNRSALTPQIYIQRIDASGTPHAIVNGTQLSDPNSHKDCSNHQICSNAAGTAVVVWESWVEEWNQNIYAAAIDSSG</sequence>
<evidence type="ECO:0000313" key="1">
    <source>
        <dbReference type="EMBL" id="GAG76440.1"/>
    </source>
</evidence>
<dbReference type="AlphaFoldDB" id="X1A2Z8"/>
<proteinExistence type="predicted"/>
<reference evidence="1" key="1">
    <citation type="journal article" date="2014" name="Front. Microbiol.">
        <title>High frequency of phylogenetically diverse reductive dehalogenase-homologous genes in deep subseafloor sedimentary metagenomes.</title>
        <authorList>
            <person name="Kawai M."/>
            <person name="Futagami T."/>
            <person name="Toyoda A."/>
            <person name="Takaki Y."/>
            <person name="Nishi S."/>
            <person name="Hori S."/>
            <person name="Arai W."/>
            <person name="Tsubouchi T."/>
            <person name="Morono Y."/>
            <person name="Uchiyama I."/>
            <person name="Ito T."/>
            <person name="Fujiyama A."/>
            <person name="Inagaki F."/>
            <person name="Takami H."/>
        </authorList>
    </citation>
    <scope>NUCLEOTIDE SEQUENCE</scope>
    <source>
        <strain evidence="1">Expedition CK06-06</strain>
    </source>
</reference>